<evidence type="ECO:0000313" key="2">
    <source>
        <dbReference type="EMBL" id="SJZ92100.1"/>
    </source>
</evidence>
<reference evidence="2 3" key="1">
    <citation type="submission" date="2017-02" db="EMBL/GenBank/DDBJ databases">
        <authorList>
            <person name="Peterson S.W."/>
        </authorList>
    </citation>
    <scope>NUCLEOTIDE SEQUENCE [LARGE SCALE GENOMIC DNA]</scope>
    <source>
        <strain evidence="2 3">DSM 15102</strain>
    </source>
</reference>
<protein>
    <submittedName>
        <fullName evidence="2">Uncharacterized protein YpuA, DUF1002 family</fullName>
    </submittedName>
</protein>
<dbReference type="Pfam" id="PF06207">
    <property type="entry name" value="DUF1002"/>
    <property type="match status" value="1"/>
</dbReference>
<proteinExistence type="predicted"/>
<feature type="coiled-coil region" evidence="1">
    <location>
        <begin position="232"/>
        <end position="266"/>
    </location>
</feature>
<dbReference type="AlphaFoldDB" id="A0A1T4PKM4"/>
<dbReference type="EMBL" id="FUWV01000018">
    <property type="protein sequence ID" value="SJZ92100.1"/>
    <property type="molecule type" value="Genomic_DNA"/>
</dbReference>
<dbReference type="OrthoDB" id="9810153at2"/>
<organism evidence="2 3">
    <name type="scientific">Garciella nitratireducens DSM 15102</name>
    <dbReference type="NCBI Taxonomy" id="1121911"/>
    <lineage>
        <taxon>Bacteria</taxon>
        <taxon>Bacillati</taxon>
        <taxon>Bacillota</taxon>
        <taxon>Clostridia</taxon>
        <taxon>Eubacteriales</taxon>
        <taxon>Eubacteriaceae</taxon>
        <taxon>Garciella</taxon>
    </lineage>
</organism>
<dbReference type="RefSeq" id="WP_087679451.1">
    <property type="nucleotide sequence ID" value="NZ_FUWV01000018.1"/>
</dbReference>
<gene>
    <name evidence="2" type="ORF">SAMN02745973_02124</name>
</gene>
<dbReference type="InterPro" id="IPR009343">
    <property type="entry name" value="DUF1002"/>
</dbReference>
<name>A0A1T4PKM4_9FIRM</name>
<evidence type="ECO:0000313" key="3">
    <source>
        <dbReference type="Proteomes" id="UP000196365"/>
    </source>
</evidence>
<keyword evidence="1" id="KW-0175">Coiled coil</keyword>
<sequence>MKKTVGIILIAVLLLSLAFPIINSTKADSIQAVVSLGADLTQEQREQMLNFMNVNPEEVNIIEVTNQEEANYLKDTAAADQIGSRAISSAYVEELKKGQGIQVQTHNITWVSEDMYENALVTAGVKDAKIIAAAPFKVSGTAALTGIMKAFETITGEKLDENAKKIANEEMVVTGELGEELGNKEDASELVKRVKEEVIERGVTDPEEIKKIIVEIQHDLNINLNEEQIQKLIQLMDKIKGINIDVNTLKEQVSQIGQKVKNVAENNEEVKGILGKITDFVKKLLDAILNIFQ</sequence>
<keyword evidence="3" id="KW-1185">Reference proteome</keyword>
<evidence type="ECO:0000256" key="1">
    <source>
        <dbReference type="SAM" id="Coils"/>
    </source>
</evidence>
<accession>A0A1T4PKM4</accession>
<dbReference type="Proteomes" id="UP000196365">
    <property type="component" value="Unassembled WGS sequence"/>
</dbReference>